<feature type="region of interest" description="Disordered" evidence="1">
    <location>
        <begin position="87"/>
        <end position="134"/>
    </location>
</feature>
<evidence type="ECO:0000313" key="3">
    <source>
        <dbReference type="Proteomes" id="UP001219525"/>
    </source>
</evidence>
<keyword evidence="3" id="KW-1185">Reference proteome</keyword>
<feature type="compositionally biased region" description="Acidic residues" evidence="1">
    <location>
        <begin position="282"/>
        <end position="299"/>
    </location>
</feature>
<comment type="caution">
    <text evidence="2">The sequence shown here is derived from an EMBL/GenBank/DDBJ whole genome shotgun (WGS) entry which is preliminary data.</text>
</comment>
<dbReference type="AlphaFoldDB" id="A0AAD6V002"/>
<feature type="region of interest" description="Disordered" evidence="1">
    <location>
        <begin position="423"/>
        <end position="479"/>
    </location>
</feature>
<feature type="compositionally biased region" description="Low complexity" evidence="1">
    <location>
        <begin position="470"/>
        <end position="479"/>
    </location>
</feature>
<feature type="region of interest" description="Disordered" evidence="1">
    <location>
        <begin position="512"/>
        <end position="535"/>
    </location>
</feature>
<protein>
    <submittedName>
        <fullName evidence="2">Uncharacterized protein</fullName>
    </submittedName>
</protein>
<reference evidence="2" key="1">
    <citation type="submission" date="2023-03" db="EMBL/GenBank/DDBJ databases">
        <title>Massive genome expansion in bonnet fungi (Mycena s.s.) driven by repeated elements and novel gene families across ecological guilds.</title>
        <authorList>
            <consortium name="Lawrence Berkeley National Laboratory"/>
            <person name="Harder C.B."/>
            <person name="Miyauchi S."/>
            <person name="Viragh M."/>
            <person name="Kuo A."/>
            <person name="Thoen E."/>
            <person name="Andreopoulos B."/>
            <person name="Lu D."/>
            <person name="Skrede I."/>
            <person name="Drula E."/>
            <person name="Henrissat B."/>
            <person name="Morin E."/>
            <person name="Kohler A."/>
            <person name="Barry K."/>
            <person name="LaButti K."/>
            <person name="Morin E."/>
            <person name="Salamov A."/>
            <person name="Lipzen A."/>
            <person name="Mereny Z."/>
            <person name="Hegedus B."/>
            <person name="Baldrian P."/>
            <person name="Stursova M."/>
            <person name="Weitz H."/>
            <person name="Taylor A."/>
            <person name="Grigoriev I.V."/>
            <person name="Nagy L.G."/>
            <person name="Martin F."/>
            <person name="Kauserud H."/>
        </authorList>
    </citation>
    <scope>NUCLEOTIDE SEQUENCE</scope>
    <source>
        <strain evidence="2">9144</strain>
    </source>
</reference>
<dbReference type="EMBL" id="JARJCW010000102">
    <property type="protein sequence ID" value="KAJ7194032.1"/>
    <property type="molecule type" value="Genomic_DNA"/>
</dbReference>
<organism evidence="2 3">
    <name type="scientific">Mycena pura</name>
    <dbReference type="NCBI Taxonomy" id="153505"/>
    <lineage>
        <taxon>Eukaryota</taxon>
        <taxon>Fungi</taxon>
        <taxon>Dikarya</taxon>
        <taxon>Basidiomycota</taxon>
        <taxon>Agaricomycotina</taxon>
        <taxon>Agaricomycetes</taxon>
        <taxon>Agaricomycetidae</taxon>
        <taxon>Agaricales</taxon>
        <taxon>Marasmiineae</taxon>
        <taxon>Mycenaceae</taxon>
        <taxon>Mycena</taxon>
    </lineage>
</organism>
<evidence type="ECO:0000313" key="2">
    <source>
        <dbReference type="EMBL" id="KAJ7194032.1"/>
    </source>
</evidence>
<dbReference type="Proteomes" id="UP001219525">
    <property type="component" value="Unassembled WGS sequence"/>
</dbReference>
<name>A0AAD6V002_9AGAR</name>
<feature type="compositionally biased region" description="Low complexity" evidence="1">
    <location>
        <begin position="446"/>
        <end position="463"/>
    </location>
</feature>
<proteinExistence type="predicted"/>
<gene>
    <name evidence="2" type="ORF">GGX14DRAFT_404988</name>
</gene>
<evidence type="ECO:0000256" key="1">
    <source>
        <dbReference type="SAM" id="MobiDB-lite"/>
    </source>
</evidence>
<feature type="region of interest" description="Disordered" evidence="1">
    <location>
        <begin position="281"/>
        <end position="308"/>
    </location>
</feature>
<sequence>MIAEQAIGIYYRTEFTAQGQGNRATRRVTILFPTLPLIVARPQAHKLPLAQCAIRLIKCVTPTRTQMEGGREDCRPDISSEAVEQHMTTVSNTPTLRDKQAPTEMKIKKRRGKGKEEGRGIKNAPTQSKKKPSRKSIILQRICDVLSGKSASRLPTKFIIHPTNLPFYLQKCEQRIAIKFRDYSHSMRTLYGDPSHHWSGKCPDSDRPAHRWRGDAKIADPARQLSVSVRRVPRRQSVRAVRSASAAIGSLSLLIRHGGRRQKAAEKKTLKKNKALRLAAENSEDVIDTSDEEDSESEEEQAKSDDRVMLEEESKLSQLHSALVAVRFKSDNTNSTLELAFGTRVRSFVRGTGIGSMTSIRALGRLTTRTSGYRGSARAEVRSSSRQRPGPGPITYRTEFTAQVFAGASRSPRQEHITLVPTWNNSSSTANAEAHPPPPPLDCRRQAPALAAPASRACPQARSPRPRSPPASARRLPAAIPDARGAAIRAEQRFIALEDELRAEIARLAARPASPPLYGHGHEKDAEAMLESKAA</sequence>
<accession>A0AAD6V002</accession>
<feature type="region of interest" description="Disordered" evidence="1">
    <location>
        <begin position="371"/>
        <end position="395"/>
    </location>
</feature>